<dbReference type="Proteomes" id="UP001248819">
    <property type="component" value="Unassembled WGS sequence"/>
</dbReference>
<evidence type="ECO:0000313" key="2">
    <source>
        <dbReference type="Proteomes" id="UP001248819"/>
    </source>
</evidence>
<comment type="caution">
    <text evidence="1">The sequence shown here is derived from an EMBL/GenBank/DDBJ whole genome shotgun (WGS) entry which is preliminary data.</text>
</comment>
<reference evidence="1 2" key="1">
    <citation type="submission" date="2023-09" db="EMBL/GenBank/DDBJ databases">
        <authorList>
            <person name="Rey-Velasco X."/>
        </authorList>
    </citation>
    <scope>NUCLEOTIDE SEQUENCE [LARGE SCALE GENOMIC DNA]</scope>
    <source>
        <strain evidence="1 2">F297</strain>
    </source>
</reference>
<name>A0ABU3D0E5_9FLAO</name>
<accession>A0ABU3D0E5</accession>
<proteinExistence type="predicted"/>
<feature type="non-terminal residue" evidence="1">
    <location>
        <position position="109"/>
    </location>
</feature>
<feature type="non-terminal residue" evidence="1">
    <location>
        <position position="1"/>
    </location>
</feature>
<keyword evidence="2" id="KW-1185">Reference proteome</keyword>
<protein>
    <submittedName>
        <fullName evidence="1">Uncharacterized protein</fullName>
    </submittedName>
</protein>
<organism evidence="1 2">
    <name type="scientific">Autumnicola edwardsiae</name>
    <dbReference type="NCBI Taxonomy" id="3075594"/>
    <lineage>
        <taxon>Bacteria</taxon>
        <taxon>Pseudomonadati</taxon>
        <taxon>Bacteroidota</taxon>
        <taxon>Flavobacteriia</taxon>
        <taxon>Flavobacteriales</taxon>
        <taxon>Flavobacteriaceae</taxon>
        <taxon>Autumnicola</taxon>
    </lineage>
</organism>
<evidence type="ECO:0000313" key="1">
    <source>
        <dbReference type="EMBL" id="MDT0652021.1"/>
    </source>
</evidence>
<dbReference type="RefSeq" id="WP_311486083.1">
    <property type="nucleotide sequence ID" value="NZ_JAVRHP010000334.1"/>
</dbReference>
<sequence>VTIWVLSQEGDSNIHFENATNPELQNDVVAVGEEITELNFTAETSGTYNIYDDTGKPSYFRILRESNTMSSESGSDLTDAWDFGATQLDASEYNNQLSVDIINSWYDAS</sequence>
<dbReference type="EMBL" id="JAVRHP010000334">
    <property type="protein sequence ID" value="MDT0652021.1"/>
    <property type="molecule type" value="Genomic_DNA"/>
</dbReference>
<gene>
    <name evidence="1" type="ORF">RM529_17915</name>
</gene>